<comment type="pathway">
    <text evidence="1">Lipid metabolism.</text>
</comment>
<evidence type="ECO:0000256" key="4">
    <source>
        <dbReference type="SAM" id="Phobius"/>
    </source>
</evidence>
<keyword evidence="4" id="KW-1133">Transmembrane helix</keyword>
<comment type="caution">
    <text evidence="6">The sequence shown here is derived from an EMBL/GenBank/DDBJ whole genome shotgun (WGS) entry which is preliminary data.</text>
</comment>
<evidence type="ECO:0000256" key="2">
    <source>
        <dbReference type="ARBA" id="ARBA00022679"/>
    </source>
</evidence>
<proteinExistence type="predicted"/>
<gene>
    <name evidence="6" type="ORF">FEV51_12375</name>
</gene>
<evidence type="ECO:0000259" key="5">
    <source>
        <dbReference type="SMART" id="SM00563"/>
    </source>
</evidence>
<keyword evidence="7" id="KW-1185">Reference proteome</keyword>
<dbReference type="GO" id="GO:0003841">
    <property type="term" value="F:1-acylglycerol-3-phosphate O-acyltransferase activity"/>
    <property type="evidence" value="ECO:0007669"/>
    <property type="project" value="TreeGrafter"/>
</dbReference>
<evidence type="ECO:0000256" key="1">
    <source>
        <dbReference type="ARBA" id="ARBA00005189"/>
    </source>
</evidence>
<protein>
    <submittedName>
        <fullName evidence="6">1-acyl-sn-glycerol-3-phosphate acyltransferase</fullName>
    </submittedName>
</protein>
<organism evidence="6 7">
    <name type="scientific">Qipengyuania marisflavi</name>
    <dbReference type="NCBI Taxonomy" id="2486356"/>
    <lineage>
        <taxon>Bacteria</taxon>
        <taxon>Pseudomonadati</taxon>
        <taxon>Pseudomonadota</taxon>
        <taxon>Alphaproteobacteria</taxon>
        <taxon>Sphingomonadales</taxon>
        <taxon>Erythrobacteraceae</taxon>
        <taxon>Qipengyuania</taxon>
    </lineage>
</organism>
<keyword evidence="4" id="KW-0812">Transmembrane</keyword>
<evidence type="ECO:0000256" key="3">
    <source>
        <dbReference type="ARBA" id="ARBA00023315"/>
    </source>
</evidence>
<accession>A0A5S3NZL1</accession>
<sequence length="226" mass="25192">MLLLRNIAFYLVFYIGSVFVVSAALASRPLGVEVFRRKVRDWSAWQRWCVVNILGIEVVLDGAPSDEPVLYAMKHESFFEAIDAPRLFDCPSVFAKQELFAIPLWGRAAAAYGLVPVAREKGARSLMAMIRSAKALSQDGRPLVIFPEGTRVPHGERRPLQAGFAGLYKMLGLPVVPVSVNSGPLYHRVLKRKGRITYRFGKPIPPGLKRDEVEARVMEAINSLND</sequence>
<dbReference type="SUPFAM" id="SSF69593">
    <property type="entry name" value="Glycerol-3-phosphate (1)-acyltransferase"/>
    <property type="match status" value="1"/>
</dbReference>
<dbReference type="OrthoDB" id="5290997at2"/>
<dbReference type="CDD" id="cd07989">
    <property type="entry name" value="LPLAT_AGPAT-like"/>
    <property type="match status" value="1"/>
</dbReference>
<dbReference type="EMBL" id="VCAO01000010">
    <property type="protein sequence ID" value="TMM45877.1"/>
    <property type="molecule type" value="Genomic_DNA"/>
</dbReference>
<dbReference type="SMART" id="SM00563">
    <property type="entry name" value="PlsC"/>
    <property type="match status" value="1"/>
</dbReference>
<reference evidence="6 7" key="1">
    <citation type="submission" date="2019-05" db="EMBL/GenBank/DDBJ databases">
        <title>Erythrobacter marisflavi sp. nov., isolated from isolated from water of an estuary environment.</title>
        <authorList>
            <person name="Yoon J.-H."/>
        </authorList>
    </citation>
    <scope>NUCLEOTIDE SEQUENCE [LARGE SCALE GENOMIC DNA]</scope>
    <source>
        <strain evidence="6 7">KEM-5</strain>
    </source>
</reference>
<feature type="transmembrane region" description="Helical" evidence="4">
    <location>
        <begin position="7"/>
        <end position="26"/>
    </location>
</feature>
<dbReference type="InterPro" id="IPR002123">
    <property type="entry name" value="Plipid/glycerol_acylTrfase"/>
</dbReference>
<keyword evidence="2 6" id="KW-0808">Transferase</keyword>
<name>A0A5S3NZL1_9SPHN</name>
<dbReference type="GO" id="GO:0006654">
    <property type="term" value="P:phosphatidic acid biosynthetic process"/>
    <property type="evidence" value="ECO:0007669"/>
    <property type="project" value="TreeGrafter"/>
</dbReference>
<dbReference type="PANTHER" id="PTHR10434">
    <property type="entry name" value="1-ACYL-SN-GLYCEROL-3-PHOSPHATE ACYLTRANSFERASE"/>
    <property type="match status" value="1"/>
</dbReference>
<evidence type="ECO:0000313" key="7">
    <source>
        <dbReference type="Proteomes" id="UP000309668"/>
    </source>
</evidence>
<dbReference type="AlphaFoldDB" id="A0A5S3NZL1"/>
<evidence type="ECO:0000313" key="6">
    <source>
        <dbReference type="EMBL" id="TMM45877.1"/>
    </source>
</evidence>
<dbReference type="RefSeq" id="WP_138619398.1">
    <property type="nucleotide sequence ID" value="NZ_VCAO01000010.1"/>
</dbReference>
<feature type="domain" description="Phospholipid/glycerol acyltransferase" evidence="5">
    <location>
        <begin position="69"/>
        <end position="183"/>
    </location>
</feature>
<dbReference type="Pfam" id="PF01553">
    <property type="entry name" value="Acyltransferase"/>
    <property type="match status" value="1"/>
</dbReference>
<keyword evidence="4" id="KW-0472">Membrane</keyword>
<keyword evidence="3 6" id="KW-0012">Acyltransferase</keyword>
<dbReference type="Proteomes" id="UP000309668">
    <property type="component" value="Unassembled WGS sequence"/>
</dbReference>
<dbReference type="PANTHER" id="PTHR10434:SF11">
    <property type="entry name" value="1-ACYL-SN-GLYCEROL-3-PHOSPHATE ACYLTRANSFERASE"/>
    <property type="match status" value="1"/>
</dbReference>